<evidence type="ECO:0000256" key="1">
    <source>
        <dbReference type="SAM" id="Phobius"/>
    </source>
</evidence>
<feature type="transmembrane region" description="Helical" evidence="1">
    <location>
        <begin position="266"/>
        <end position="286"/>
    </location>
</feature>
<feature type="domain" description="Acyltransferase 3" evidence="2">
    <location>
        <begin position="4"/>
        <end position="351"/>
    </location>
</feature>
<feature type="transmembrane region" description="Helical" evidence="1">
    <location>
        <begin position="336"/>
        <end position="358"/>
    </location>
</feature>
<name>A0A3M9XB38_9HYPH</name>
<accession>A0A3M9XB38</accession>
<evidence type="ECO:0000259" key="2">
    <source>
        <dbReference type="Pfam" id="PF01757"/>
    </source>
</evidence>
<dbReference type="EMBL" id="QKOD01000003">
    <property type="protein sequence ID" value="RNJ45174.1"/>
    <property type="molecule type" value="Genomic_DNA"/>
</dbReference>
<proteinExistence type="predicted"/>
<keyword evidence="1" id="KW-0472">Membrane</keyword>
<reference evidence="3 4" key="1">
    <citation type="journal article" date="2018" name="Mol. Plant Microbe Interact.">
        <title>Taxonomically Different Co-Microsymbionts of a Relict Legume, Oxytropis popoviana, Have Complementary Sets of Symbiotic Genes and Together Increase the Efficiency of Plant Nodulation.</title>
        <authorList>
            <person name="Safronova V."/>
            <person name="Belimov A."/>
            <person name="Sazanova A."/>
            <person name="Chirak E."/>
            <person name="Verkhozina A."/>
            <person name="Kuznetsova I."/>
            <person name="Andronov E."/>
            <person name="Puhalsky J."/>
            <person name="Tikhonovich I."/>
        </authorList>
    </citation>
    <scope>NUCLEOTIDE SEQUENCE [LARGE SCALE GENOMIC DNA]</scope>
    <source>
        <strain evidence="3 4">Opo-235</strain>
    </source>
</reference>
<dbReference type="Pfam" id="PF01757">
    <property type="entry name" value="Acyl_transf_3"/>
    <property type="match status" value="1"/>
</dbReference>
<feature type="transmembrane region" description="Helical" evidence="1">
    <location>
        <begin position="12"/>
        <end position="31"/>
    </location>
</feature>
<dbReference type="InterPro" id="IPR050879">
    <property type="entry name" value="Acyltransferase_3"/>
</dbReference>
<comment type="caution">
    <text evidence="3">The sequence shown here is derived from an EMBL/GenBank/DDBJ whole genome shotgun (WGS) entry which is preliminary data.</text>
</comment>
<evidence type="ECO:0000313" key="3">
    <source>
        <dbReference type="EMBL" id="RNJ45174.1"/>
    </source>
</evidence>
<dbReference type="GO" id="GO:0016747">
    <property type="term" value="F:acyltransferase activity, transferring groups other than amino-acyl groups"/>
    <property type="evidence" value="ECO:0007669"/>
    <property type="project" value="InterPro"/>
</dbReference>
<feature type="transmembrane region" description="Helical" evidence="1">
    <location>
        <begin position="306"/>
        <end position="324"/>
    </location>
</feature>
<dbReference type="InterPro" id="IPR002656">
    <property type="entry name" value="Acyl_transf_3_dom"/>
</dbReference>
<feature type="transmembrane region" description="Helical" evidence="1">
    <location>
        <begin position="199"/>
        <end position="222"/>
    </location>
</feature>
<dbReference type="AlphaFoldDB" id="A0A3M9XB38"/>
<evidence type="ECO:0000313" key="4">
    <source>
        <dbReference type="Proteomes" id="UP000275436"/>
    </source>
</evidence>
<dbReference type="Proteomes" id="UP000275436">
    <property type="component" value="Unassembled WGS sequence"/>
</dbReference>
<feature type="transmembrane region" description="Helical" evidence="1">
    <location>
        <begin position="51"/>
        <end position="76"/>
    </location>
</feature>
<dbReference type="PANTHER" id="PTHR23028:SF134">
    <property type="entry name" value="PUTATIVE (AFU_ORTHOLOGUE AFUA_4G08520)-RELATED"/>
    <property type="match status" value="1"/>
</dbReference>
<feature type="transmembrane region" description="Helical" evidence="1">
    <location>
        <begin position="97"/>
        <end position="115"/>
    </location>
</feature>
<protein>
    <recommendedName>
        <fullName evidence="2">Acyltransferase 3 domain-containing protein</fullName>
    </recommendedName>
</protein>
<keyword evidence="1" id="KW-0812">Transmembrane</keyword>
<organism evidence="3 4">
    <name type="scientific">Mesorhizobium japonicum</name>
    <dbReference type="NCBI Taxonomy" id="2066070"/>
    <lineage>
        <taxon>Bacteria</taxon>
        <taxon>Pseudomonadati</taxon>
        <taxon>Pseudomonadota</taxon>
        <taxon>Alphaproteobacteria</taxon>
        <taxon>Hyphomicrobiales</taxon>
        <taxon>Phyllobacteriaceae</taxon>
        <taxon>Mesorhizobium</taxon>
    </lineage>
</organism>
<dbReference type="PANTHER" id="PTHR23028">
    <property type="entry name" value="ACETYLTRANSFERASE"/>
    <property type="match status" value="1"/>
</dbReference>
<gene>
    <name evidence="3" type="ORF">DNR46_14985</name>
</gene>
<feature type="transmembrane region" description="Helical" evidence="1">
    <location>
        <begin position="168"/>
        <end position="187"/>
    </location>
</feature>
<keyword evidence="1" id="KW-1133">Transmembrane helix</keyword>
<sequence length="415" mass="45099">MKNDALEGLRGIAALGVVFSHLLFSLFPYLANNMVPSSNIPQAFGWESIAIQPFFSIFYNGSFAVSVFFVLSGYVLTKKFYETGDTRVLYSGAVKRYPRLIIPAAVSVFFAWTLLSAGAMNNDLIPALGSAGWPYGQYHEPVSFVEAVRMAFVGAPLLGETALNSPLWTIRIELLGSLFLFAAYAIVGTKRPIVAFLAYLPMVLLTNWANISIVHFIAIFGGSLLNRPHNLSKISWYLIAAGLIGGGFDYSEFYAWVPVMGGEEKLIMNTLGAVLLVAGTLANPAFAARSASKAPVFLGRVSYSSYLIHWPIICSFSFGMLYVLKLQLGLDHQTAALIVLASTLAFVLVAATCFERYVDAPATRLASNLARRLMRPAAVAVQAKAGSSALGDDLWELRRGGLGGMWRHPNQESEP</sequence>
<dbReference type="RefSeq" id="WP_123168240.1">
    <property type="nucleotide sequence ID" value="NZ_QKOD01000003.1"/>
</dbReference>